<dbReference type="EMBL" id="JBELOE010000078">
    <property type="protein sequence ID" value="MER2491036.1"/>
    <property type="molecule type" value="Genomic_DNA"/>
</dbReference>
<dbReference type="InterPro" id="IPR006235">
    <property type="entry name" value="OAc-hSer/O-AcSer_sulfhydrylase"/>
</dbReference>
<dbReference type="PIRSF" id="PIRSF001434">
    <property type="entry name" value="CGS"/>
    <property type="match status" value="1"/>
</dbReference>
<evidence type="ECO:0000256" key="1">
    <source>
        <dbReference type="ARBA" id="ARBA00001933"/>
    </source>
</evidence>
<evidence type="ECO:0000313" key="7">
    <source>
        <dbReference type="Proteomes" id="UP001467690"/>
    </source>
</evidence>
<evidence type="ECO:0000313" key="6">
    <source>
        <dbReference type="EMBL" id="MER2491036.1"/>
    </source>
</evidence>
<dbReference type="NCBIfam" id="NF004609">
    <property type="entry name" value="PRK05939.1"/>
    <property type="match status" value="1"/>
</dbReference>
<organism evidence="6 7">
    <name type="scientific">Catenovulum sediminis</name>
    <dbReference type="NCBI Taxonomy" id="1740262"/>
    <lineage>
        <taxon>Bacteria</taxon>
        <taxon>Pseudomonadati</taxon>
        <taxon>Pseudomonadota</taxon>
        <taxon>Gammaproteobacteria</taxon>
        <taxon>Alteromonadales</taxon>
        <taxon>Alteromonadaceae</taxon>
        <taxon>Catenovulum</taxon>
    </lineage>
</organism>
<comment type="caution">
    <text evidence="6">The sequence shown here is derived from an EMBL/GenBank/DDBJ whole genome shotgun (WGS) entry which is preliminary data.</text>
</comment>
<name>A0ABV1RE31_9ALTE</name>
<protein>
    <submittedName>
        <fullName evidence="6">Cystathionine gamma-synthase family protein</fullName>
    </submittedName>
</protein>
<evidence type="ECO:0000256" key="5">
    <source>
        <dbReference type="RuleBase" id="RU362118"/>
    </source>
</evidence>
<keyword evidence="4 5" id="KW-0663">Pyridoxal phosphate</keyword>
<comment type="cofactor">
    <cofactor evidence="1 5">
        <name>pyridoxal 5'-phosphate</name>
        <dbReference type="ChEBI" id="CHEBI:597326"/>
    </cofactor>
</comment>
<dbReference type="InterPro" id="IPR015421">
    <property type="entry name" value="PyrdxlP-dep_Trfase_major"/>
</dbReference>
<dbReference type="PANTHER" id="PTHR43797:SF2">
    <property type="entry name" value="HOMOCYSTEINE_CYSTEINE SYNTHASE"/>
    <property type="match status" value="1"/>
</dbReference>
<proteinExistence type="inferred from homology"/>
<dbReference type="Gene3D" id="3.90.1150.10">
    <property type="entry name" value="Aspartate Aminotransferase, domain 1"/>
    <property type="match status" value="1"/>
</dbReference>
<dbReference type="InterPro" id="IPR015424">
    <property type="entry name" value="PyrdxlP-dep_Trfase"/>
</dbReference>
<sequence>MRKVKGFTSKLVHAERKQQPEYGAIHQPIHQSVLFAYSNAQDLVDVFQGKSSQHAYARQSSPSISCLQNTITDLEQGHACLVFSSGMAALTTLMLTMLKQGDHLLMSRFVFGNTNSFAQTLENYGIEVSFVDVTNIEDVARNIKPNSRMLFTETIANPVTQVADVKGLGKLTKARNIVFVVDNTMTPAYLLQPQNHQADFIVTSLTKYFGGHANALGGAIVDMGRFDWQKFENINDAYKKGDAINWAITQIKKKGLRDMGACLSSDSMHLLSVGSETMALRLDRSCANALQLANFLDSHPKIEKVYYPGLPNHPQHTLAKRLFRHNGAILSFSPKEGIDPLRLINKLELILCSTHLGDNRTLAIPVAPTIYHEMGEARRKSMGISENMIRLSVGIEDCEDLIADLEAALL</sequence>
<evidence type="ECO:0000256" key="2">
    <source>
        <dbReference type="ARBA" id="ARBA00009077"/>
    </source>
</evidence>
<keyword evidence="3" id="KW-0808">Transferase</keyword>
<evidence type="ECO:0000256" key="3">
    <source>
        <dbReference type="ARBA" id="ARBA00022679"/>
    </source>
</evidence>
<comment type="similarity">
    <text evidence="2 5">Belongs to the trans-sulfuration enzymes family.</text>
</comment>
<evidence type="ECO:0000256" key="4">
    <source>
        <dbReference type="ARBA" id="ARBA00022898"/>
    </source>
</evidence>
<dbReference type="InterPro" id="IPR015422">
    <property type="entry name" value="PyrdxlP-dep_Trfase_small"/>
</dbReference>
<dbReference type="RefSeq" id="WP_350400773.1">
    <property type="nucleotide sequence ID" value="NZ_JBELOE010000078.1"/>
</dbReference>
<dbReference type="Pfam" id="PF01053">
    <property type="entry name" value="Cys_Met_Meta_PP"/>
    <property type="match status" value="1"/>
</dbReference>
<dbReference type="PANTHER" id="PTHR43797">
    <property type="entry name" value="HOMOCYSTEINE/CYSTEINE SYNTHASE"/>
    <property type="match status" value="1"/>
</dbReference>
<accession>A0ABV1RE31</accession>
<dbReference type="Gene3D" id="3.40.640.10">
    <property type="entry name" value="Type I PLP-dependent aspartate aminotransferase-like (Major domain)"/>
    <property type="match status" value="1"/>
</dbReference>
<dbReference type="InterPro" id="IPR000277">
    <property type="entry name" value="Cys/Met-Metab_PyrdxlP-dep_enz"/>
</dbReference>
<dbReference type="Proteomes" id="UP001467690">
    <property type="component" value="Unassembled WGS sequence"/>
</dbReference>
<dbReference type="SUPFAM" id="SSF53383">
    <property type="entry name" value="PLP-dependent transferases"/>
    <property type="match status" value="1"/>
</dbReference>
<reference evidence="6 7" key="1">
    <citation type="submission" date="2024-06" db="EMBL/GenBank/DDBJ databases">
        <authorList>
            <person name="Chen R.Y."/>
        </authorList>
    </citation>
    <scope>NUCLEOTIDE SEQUENCE [LARGE SCALE GENOMIC DNA]</scope>
    <source>
        <strain evidence="6 7">D2</strain>
    </source>
</reference>
<gene>
    <name evidence="6" type="ORF">ABS311_03980</name>
</gene>
<keyword evidence="7" id="KW-1185">Reference proteome</keyword>